<dbReference type="Proteomes" id="UP000680045">
    <property type="component" value="Unassembled WGS sequence"/>
</dbReference>
<dbReference type="SUPFAM" id="SSF51735">
    <property type="entry name" value="NAD(P)-binding Rossmann-fold domains"/>
    <property type="match status" value="1"/>
</dbReference>
<evidence type="ECO:0000313" key="1">
    <source>
        <dbReference type="EMBL" id="MBR8646289.1"/>
    </source>
</evidence>
<reference evidence="1" key="1">
    <citation type="submission" date="2021-04" db="EMBL/GenBank/DDBJ databases">
        <title>Whole genome sequencing of Enterococci isolates from hospitalized patients.</title>
        <authorList>
            <person name="Ogoti B.M."/>
            <person name="Onyambu F.G."/>
        </authorList>
    </citation>
    <scope>NUCLEOTIDE SEQUENCE</scope>
    <source>
        <strain evidence="1">242</strain>
    </source>
</reference>
<sequence>MKRQDGLYTLMLRSFHQGKKVEHTEIISVFSKIIDPYEEWMGFLALSENPELEFVVSNTTEAGLKYQPIPLKKESRWNLFQES</sequence>
<dbReference type="InterPro" id="IPR036291">
    <property type="entry name" value="NAD(P)-bd_dom_sf"/>
</dbReference>
<dbReference type="EMBL" id="JAGTPW010000086">
    <property type="protein sequence ID" value="MBR8646289.1"/>
    <property type="molecule type" value="Genomic_DNA"/>
</dbReference>
<organism evidence="1 2">
    <name type="scientific">Peribacillus frigoritolerans</name>
    <dbReference type="NCBI Taxonomy" id="450367"/>
    <lineage>
        <taxon>Bacteria</taxon>
        <taxon>Bacillati</taxon>
        <taxon>Bacillota</taxon>
        <taxon>Bacilli</taxon>
        <taxon>Bacillales</taxon>
        <taxon>Bacillaceae</taxon>
        <taxon>Peribacillus</taxon>
    </lineage>
</organism>
<evidence type="ECO:0000313" key="2">
    <source>
        <dbReference type="Proteomes" id="UP000680045"/>
    </source>
</evidence>
<dbReference type="AlphaFoldDB" id="A0A941JC18"/>
<dbReference type="Gene3D" id="3.40.50.720">
    <property type="entry name" value="NAD(P)-binding Rossmann-like Domain"/>
    <property type="match status" value="1"/>
</dbReference>
<name>A0A941JC18_9BACI</name>
<proteinExistence type="predicted"/>
<gene>
    <name evidence="1" type="ORF">KEH51_28495</name>
</gene>
<comment type="caution">
    <text evidence="1">The sequence shown here is derived from an EMBL/GenBank/DDBJ whole genome shotgun (WGS) entry which is preliminary data.</text>
</comment>
<protein>
    <submittedName>
        <fullName evidence="1">Uncharacterized protein</fullName>
    </submittedName>
</protein>
<accession>A0A941JC18</accession>